<feature type="coiled-coil region" evidence="5">
    <location>
        <begin position="288"/>
        <end position="401"/>
    </location>
</feature>
<feature type="region of interest" description="Disordered" evidence="6">
    <location>
        <begin position="838"/>
        <end position="885"/>
    </location>
</feature>
<dbReference type="AlphaFoldDB" id="A0A7N0U1G9"/>
<feature type="region of interest" description="Disordered" evidence="6">
    <location>
        <begin position="904"/>
        <end position="941"/>
    </location>
</feature>
<accession>A0A7N0U1G9</accession>
<feature type="coiled-coil region" evidence="5">
    <location>
        <begin position="438"/>
        <end position="752"/>
    </location>
</feature>
<dbReference type="GO" id="GO:0005652">
    <property type="term" value="C:nuclear lamina"/>
    <property type="evidence" value="ECO:0007669"/>
    <property type="project" value="UniProtKB-SubCell"/>
</dbReference>
<evidence type="ECO:0000256" key="4">
    <source>
        <dbReference type="ARBA" id="ARBA00024208"/>
    </source>
</evidence>
<feature type="coiled-coil region" evidence="5">
    <location>
        <begin position="165"/>
        <end position="245"/>
    </location>
</feature>
<dbReference type="GO" id="GO:0006997">
    <property type="term" value="P:nucleus organization"/>
    <property type="evidence" value="ECO:0007669"/>
    <property type="project" value="InterPro"/>
</dbReference>
<keyword evidence="2" id="KW-0539">Nucleus</keyword>
<feature type="compositionally biased region" description="Basic and acidic residues" evidence="6">
    <location>
        <begin position="48"/>
        <end position="60"/>
    </location>
</feature>
<feature type="region of interest" description="Disordered" evidence="6">
    <location>
        <begin position="1149"/>
        <end position="1193"/>
    </location>
</feature>
<evidence type="ECO:0000313" key="8">
    <source>
        <dbReference type="Proteomes" id="UP000594263"/>
    </source>
</evidence>
<dbReference type="Gramene" id="Kaladp0050s0274.1.v1.1">
    <property type="protein sequence ID" value="Kaladp0050s0274.1.v1.1"/>
    <property type="gene ID" value="Kaladp0050s0274.v1.1"/>
</dbReference>
<feature type="region of interest" description="Disordered" evidence="6">
    <location>
        <begin position="972"/>
        <end position="1053"/>
    </location>
</feature>
<name>A0A7N0U1G9_KALFE</name>
<feature type="compositionally biased region" description="Polar residues" evidence="6">
    <location>
        <begin position="1002"/>
        <end position="1011"/>
    </location>
</feature>
<dbReference type="OMA" id="NLERWHD"/>
<feature type="region of interest" description="Disordered" evidence="6">
    <location>
        <begin position="1"/>
        <end position="60"/>
    </location>
</feature>
<protein>
    <recommendedName>
        <fullName evidence="9">Nuclear matrix constituent protein 1-like protein</fullName>
    </recommendedName>
</protein>
<evidence type="ECO:0000256" key="6">
    <source>
        <dbReference type="SAM" id="MobiDB-lite"/>
    </source>
</evidence>
<evidence type="ECO:0000256" key="2">
    <source>
        <dbReference type="ARBA" id="ARBA00023242"/>
    </source>
</evidence>
<evidence type="ECO:0008006" key="9">
    <source>
        <dbReference type="Google" id="ProtNLM"/>
    </source>
</evidence>
<keyword evidence="1 5" id="KW-0175">Coiled coil</keyword>
<evidence type="ECO:0000256" key="5">
    <source>
        <dbReference type="SAM" id="Coils"/>
    </source>
</evidence>
<keyword evidence="8" id="KW-1185">Reference proteome</keyword>
<evidence type="ECO:0000313" key="7">
    <source>
        <dbReference type="EnsemblPlants" id="Kaladp0050s0274.1.v1.1"/>
    </source>
</evidence>
<organism evidence="7 8">
    <name type="scientific">Kalanchoe fedtschenkoi</name>
    <name type="common">Lavender scallops</name>
    <name type="synonym">South American air plant</name>
    <dbReference type="NCBI Taxonomy" id="63787"/>
    <lineage>
        <taxon>Eukaryota</taxon>
        <taxon>Viridiplantae</taxon>
        <taxon>Streptophyta</taxon>
        <taxon>Embryophyta</taxon>
        <taxon>Tracheophyta</taxon>
        <taxon>Spermatophyta</taxon>
        <taxon>Magnoliopsida</taxon>
        <taxon>eudicotyledons</taxon>
        <taxon>Gunneridae</taxon>
        <taxon>Pentapetalae</taxon>
        <taxon>Saxifragales</taxon>
        <taxon>Crassulaceae</taxon>
        <taxon>Kalanchoe</taxon>
    </lineage>
</organism>
<feature type="region of interest" description="Disordered" evidence="6">
    <location>
        <begin position="1109"/>
        <end position="1134"/>
    </location>
</feature>
<reference evidence="7" key="1">
    <citation type="submission" date="2021-01" db="UniProtKB">
        <authorList>
            <consortium name="EnsemblPlants"/>
        </authorList>
    </citation>
    <scope>IDENTIFICATION</scope>
</reference>
<dbReference type="EnsemblPlants" id="Kaladp0050s0274.1.v1.1">
    <property type="protein sequence ID" value="Kaladp0050s0274.1.v1.1"/>
    <property type="gene ID" value="Kaladp0050s0274.v1.1"/>
</dbReference>
<evidence type="ECO:0000256" key="3">
    <source>
        <dbReference type="ARBA" id="ARBA00024186"/>
    </source>
</evidence>
<sequence length="1193" mass="137357">MFTPQRKGWQTPKSGGLGSAANARNSSKGKAVAFVDRPPPPLGSLSENGEKGMVEFDGGRDTEDWRRFREAGMLDEESMERKDRMALMEKVAKLENELYDYQYNMGILLIEKNEWASKHEELSQVFAETQELLKREKSAHHMVLSEAEKREENLRKALGVERQCVADLEKALRGIEKEHAQAKRDAESKFANANALVTGIEEKSMEVEMKMKTAEANLAEAKRQTAELERRLQEVEARENVIRRERLTLNAEREAHEATFHKQKEDLLEWEKKLQEGELKLCDGRRALRDKEEHVNEVERISKQKEREFDEAQQKINNSLSELKSKEEDIKSRLSDLIIKEEKADFMKRDLEKKQKELLAWEEKLYARERGEIQTLLEEHKAKLEKEMHDFELEMQQKRLELDQEFSSKFDDVKKKEAEIMHIEAKLGKREAALEKKAERVKDKERDIEGKVKNVREKEKLVNTEQKKLATEKKQLEVERENLENVKEEIEKLRADVTQRKMQLQEEIERLNVSEQESAEHNRLQLELKQEIEKCRQNVESLLKEREDLKQERERFEKEWEGLDDKRAEIREDLRTLEEKKQELEMLQDSEEERFRSEKAAVQDQLRRELEAIRQEKESFSASMKHEKSMLLEKAEKGREEMLQELERRMKDFESEIQRRNEDLELQLGEKEKAFHEAREKEMNYINKLKDTAQWEMEELKFQRSRIEKEKLDLVSNKQHLEVSQFEMRKDIEELSVLIKKLKDQREQFVKERSRLLDFVEKLRNCTNCGDIMKEYAIVDLQVPDLEDSKTLPLSTIVEELVKKPFGDLKTSDTAEGSHGGNASGQLSWLQKCKSKLFNSPPPSKGEKEAAQFPSTSPAILPKSNVEVSDVQKDSGPISENANQIPSIALSDDMLSVRHVQSNYASRDEDGHQSEVSANAEKVNRGKVPRRGGRKAKAGVNRTRSVKEVVEDAKIFLGKDVEETDFSTSHLHGSANIFEESQEDSEYTEKAGSSVPRKRGRAQTSKATESELNGGDSEGRSESVTAGGRRKRRQTATSAAETPGSRRYNLRRHNTAVLAIPTSSAEVKKKVKGADARGGAAANVVHHREDIVADGEVLRAQVTTIRSEAQEVSSGKGGRFTRFASNNGDPARVPEIKDTGEMVVSGTLPDNYEEEQNVSVGHDEADYEDEEGEEEERPGEASISKKLWTFFTT</sequence>
<evidence type="ECO:0000256" key="1">
    <source>
        <dbReference type="ARBA" id="ARBA00023054"/>
    </source>
</evidence>
<comment type="similarity">
    <text evidence="4">Belongs to the CRWN family.</text>
</comment>
<feature type="compositionally biased region" description="Basic residues" evidence="6">
    <location>
        <begin position="925"/>
        <end position="937"/>
    </location>
</feature>
<proteinExistence type="inferred from homology"/>
<dbReference type="Proteomes" id="UP000594263">
    <property type="component" value="Unplaced"/>
</dbReference>
<dbReference type="PANTHER" id="PTHR31908:SF9">
    <property type="entry name" value="PROTEIN CROWDED NUCLEI 3"/>
    <property type="match status" value="1"/>
</dbReference>
<dbReference type="InterPro" id="IPR040418">
    <property type="entry name" value="CRWN"/>
</dbReference>
<dbReference type="PANTHER" id="PTHR31908">
    <property type="entry name" value="PROTEIN CROWDED NUCLEI 4"/>
    <property type="match status" value="1"/>
</dbReference>
<feature type="compositionally biased region" description="Acidic residues" evidence="6">
    <location>
        <begin position="1165"/>
        <end position="1177"/>
    </location>
</feature>
<comment type="subcellular location">
    <subcellularLocation>
        <location evidence="3">Nucleus lamina</location>
    </subcellularLocation>
</comment>